<accession>A0ABX1FIZ8</accession>
<sequence length="169" mass="18228">MHAHHDYATAMIDAAAEALWGDGDLQALAIAAAGVDPRRADRVRVRIVDPWHQAEALAGMATEVDNREWARRWLVRAITHASGSNTLLAVVAKAAAGVDRELSFRASRLVAENLSDGEHYSRFALIESALCLAASDPVRAEQLVDEARRDAPDFLTGHVADVLIDIASA</sequence>
<keyword evidence="2" id="KW-1185">Reference proteome</keyword>
<evidence type="ECO:0008006" key="3">
    <source>
        <dbReference type="Google" id="ProtNLM"/>
    </source>
</evidence>
<dbReference type="Proteomes" id="UP001515943">
    <property type="component" value="Unassembled WGS sequence"/>
</dbReference>
<evidence type="ECO:0000313" key="1">
    <source>
        <dbReference type="EMBL" id="NKE58890.1"/>
    </source>
</evidence>
<gene>
    <name evidence="1" type="ORF">FXN61_19580</name>
</gene>
<dbReference type="EMBL" id="VSRL01000067">
    <property type="protein sequence ID" value="NKE58890.1"/>
    <property type="molecule type" value="Genomic_DNA"/>
</dbReference>
<organism evidence="1 2">
    <name type="scientific">Lentzea indica</name>
    <dbReference type="NCBI Taxonomy" id="2604800"/>
    <lineage>
        <taxon>Bacteria</taxon>
        <taxon>Bacillati</taxon>
        <taxon>Actinomycetota</taxon>
        <taxon>Actinomycetes</taxon>
        <taxon>Pseudonocardiales</taxon>
        <taxon>Pseudonocardiaceae</taxon>
        <taxon>Lentzea</taxon>
    </lineage>
</organism>
<dbReference type="RefSeq" id="WP_167975546.1">
    <property type="nucleotide sequence ID" value="NZ_VSRL01000067.1"/>
</dbReference>
<proteinExistence type="predicted"/>
<evidence type="ECO:0000313" key="2">
    <source>
        <dbReference type="Proteomes" id="UP001515943"/>
    </source>
</evidence>
<protein>
    <recommendedName>
        <fullName evidence="3">HEAT repeat-containing protein</fullName>
    </recommendedName>
</protein>
<name>A0ABX1FIZ8_9PSEU</name>
<comment type="caution">
    <text evidence="1">The sequence shown here is derived from an EMBL/GenBank/DDBJ whole genome shotgun (WGS) entry which is preliminary data.</text>
</comment>
<reference evidence="1 2" key="1">
    <citation type="submission" date="2019-08" db="EMBL/GenBank/DDBJ databases">
        <title>Lentzea from Indian Himalayas.</title>
        <authorList>
            <person name="Mandal S."/>
            <person name="Mallick Gupta A."/>
            <person name="Maiti P.K."/>
            <person name="Sarkar J."/>
            <person name="Mandal S."/>
        </authorList>
    </citation>
    <scope>NUCLEOTIDE SEQUENCE [LARGE SCALE GENOMIC DNA]</scope>
    <source>
        <strain evidence="1 2">PSKA42</strain>
    </source>
</reference>